<dbReference type="SMART" id="SM00304">
    <property type="entry name" value="HAMP"/>
    <property type="match status" value="1"/>
</dbReference>
<dbReference type="PRINTS" id="PR00344">
    <property type="entry name" value="BCTRLSENSOR"/>
</dbReference>
<dbReference type="PANTHER" id="PTHR44936:SF5">
    <property type="entry name" value="SENSOR HISTIDINE KINASE ENVZ"/>
    <property type="match status" value="1"/>
</dbReference>
<evidence type="ECO:0000256" key="13">
    <source>
        <dbReference type="ARBA" id="ARBA00023012"/>
    </source>
</evidence>
<dbReference type="InterPro" id="IPR036097">
    <property type="entry name" value="HisK_dim/P_sf"/>
</dbReference>
<dbReference type="EC" id="2.7.13.3" evidence="3"/>
<evidence type="ECO:0000259" key="16">
    <source>
        <dbReference type="PROSITE" id="PS50109"/>
    </source>
</evidence>
<keyword evidence="10" id="KW-0418">Kinase</keyword>
<evidence type="ECO:0000256" key="10">
    <source>
        <dbReference type="ARBA" id="ARBA00022777"/>
    </source>
</evidence>
<dbReference type="PANTHER" id="PTHR44936">
    <property type="entry name" value="SENSOR PROTEIN CREC"/>
    <property type="match status" value="1"/>
</dbReference>
<dbReference type="Pfam" id="PF02518">
    <property type="entry name" value="HATPase_c"/>
    <property type="match status" value="1"/>
</dbReference>
<evidence type="ECO:0000259" key="17">
    <source>
        <dbReference type="PROSITE" id="PS50885"/>
    </source>
</evidence>
<keyword evidence="9" id="KW-0547">Nucleotide-binding</keyword>
<dbReference type="InterPro" id="IPR003594">
    <property type="entry name" value="HATPase_dom"/>
</dbReference>
<dbReference type="InterPro" id="IPR005467">
    <property type="entry name" value="His_kinase_dom"/>
</dbReference>
<evidence type="ECO:0000256" key="6">
    <source>
        <dbReference type="ARBA" id="ARBA00022553"/>
    </source>
</evidence>
<comment type="catalytic activity">
    <reaction evidence="1">
        <text>ATP + protein L-histidine = ADP + protein N-phospho-L-histidine.</text>
        <dbReference type="EC" id="2.7.13.3"/>
    </reaction>
</comment>
<organism evidence="18 19">
    <name type="scientific">Pseudogemmobacter faecipullorum</name>
    <dbReference type="NCBI Taxonomy" id="2755041"/>
    <lineage>
        <taxon>Bacteria</taxon>
        <taxon>Pseudomonadati</taxon>
        <taxon>Pseudomonadota</taxon>
        <taxon>Alphaproteobacteria</taxon>
        <taxon>Rhodobacterales</taxon>
        <taxon>Paracoccaceae</taxon>
        <taxon>Pseudogemmobacter</taxon>
    </lineage>
</organism>
<dbReference type="Gene3D" id="1.10.8.500">
    <property type="entry name" value="HAMP domain in histidine kinase"/>
    <property type="match status" value="1"/>
</dbReference>
<dbReference type="Proteomes" id="UP001198571">
    <property type="component" value="Unassembled WGS sequence"/>
</dbReference>
<keyword evidence="14 15" id="KW-0472">Membrane</keyword>
<evidence type="ECO:0000313" key="18">
    <source>
        <dbReference type="EMBL" id="MCB5409148.1"/>
    </source>
</evidence>
<dbReference type="CDD" id="cd00075">
    <property type="entry name" value="HATPase"/>
    <property type="match status" value="1"/>
</dbReference>
<feature type="domain" description="Histidine kinase" evidence="16">
    <location>
        <begin position="242"/>
        <end position="435"/>
    </location>
</feature>
<dbReference type="RefSeq" id="WP_226934055.1">
    <property type="nucleotide sequence ID" value="NZ_JACDXX010000003.1"/>
</dbReference>
<proteinExistence type="predicted"/>
<keyword evidence="5" id="KW-0997">Cell inner membrane</keyword>
<dbReference type="CDD" id="cd00082">
    <property type="entry name" value="HisKA"/>
    <property type="match status" value="1"/>
</dbReference>
<keyword evidence="4" id="KW-1003">Cell membrane</keyword>
<keyword evidence="13" id="KW-0902">Two-component regulatory system</keyword>
<evidence type="ECO:0000256" key="1">
    <source>
        <dbReference type="ARBA" id="ARBA00000085"/>
    </source>
</evidence>
<evidence type="ECO:0000256" key="4">
    <source>
        <dbReference type="ARBA" id="ARBA00022475"/>
    </source>
</evidence>
<dbReference type="InterPro" id="IPR003661">
    <property type="entry name" value="HisK_dim/P_dom"/>
</dbReference>
<feature type="transmembrane region" description="Helical" evidence="15">
    <location>
        <begin position="160"/>
        <end position="181"/>
    </location>
</feature>
<evidence type="ECO:0000256" key="11">
    <source>
        <dbReference type="ARBA" id="ARBA00022840"/>
    </source>
</evidence>
<dbReference type="InterPro" id="IPR004358">
    <property type="entry name" value="Sig_transdc_His_kin-like_C"/>
</dbReference>
<evidence type="ECO:0000313" key="19">
    <source>
        <dbReference type="Proteomes" id="UP001198571"/>
    </source>
</evidence>
<dbReference type="Gene3D" id="3.30.565.10">
    <property type="entry name" value="Histidine kinase-like ATPase, C-terminal domain"/>
    <property type="match status" value="1"/>
</dbReference>
<comment type="subcellular location">
    <subcellularLocation>
        <location evidence="2">Cell inner membrane</location>
        <topology evidence="2">Multi-pass membrane protein</topology>
    </subcellularLocation>
</comment>
<reference evidence="18 19" key="1">
    <citation type="submission" date="2020-07" db="EMBL/GenBank/DDBJ databases">
        <title>Pseudogemmobacter sp. nov., isolated from poultry manure in Taiwan.</title>
        <authorList>
            <person name="Lin S.-Y."/>
            <person name="Tang Y.-S."/>
            <person name="Young C.-C."/>
        </authorList>
    </citation>
    <scope>NUCLEOTIDE SEQUENCE [LARGE SCALE GENOMIC DNA]</scope>
    <source>
        <strain evidence="18 19">CC-YST710</strain>
    </source>
</reference>
<keyword evidence="7" id="KW-0808">Transferase</keyword>
<dbReference type="Pfam" id="PF00672">
    <property type="entry name" value="HAMP"/>
    <property type="match status" value="1"/>
</dbReference>
<dbReference type="SMART" id="SM00387">
    <property type="entry name" value="HATPase_c"/>
    <property type="match status" value="1"/>
</dbReference>
<dbReference type="InterPro" id="IPR050980">
    <property type="entry name" value="2C_sensor_his_kinase"/>
</dbReference>
<evidence type="ECO:0000256" key="3">
    <source>
        <dbReference type="ARBA" id="ARBA00012438"/>
    </source>
</evidence>
<dbReference type="SMART" id="SM00388">
    <property type="entry name" value="HisKA"/>
    <property type="match status" value="1"/>
</dbReference>
<gene>
    <name evidence="18" type="ORF">H0485_03885</name>
</gene>
<accession>A0ABS8CIE4</accession>
<evidence type="ECO:0000256" key="7">
    <source>
        <dbReference type="ARBA" id="ARBA00022679"/>
    </source>
</evidence>
<dbReference type="CDD" id="cd06225">
    <property type="entry name" value="HAMP"/>
    <property type="match status" value="1"/>
</dbReference>
<evidence type="ECO:0000256" key="8">
    <source>
        <dbReference type="ARBA" id="ARBA00022692"/>
    </source>
</evidence>
<dbReference type="SUPFAM" id="SSF55874">
    <property type="entry name" value="ATPase domain of HSP90 chaperone/DNA topoisomerase II/histidine kinase"/>
    <property type="match status" value="1"/>
</dbReference>
<protein>
    <recommendedName>
        <fullName evidence="3">histidine kinase</fullName>
        <ecNumber evidence="3">2.7.13.3</ecNumber>
    </recommendedName>
</protein>
<dbReference type="SUPFAM" id="SSF158472">
    <property type="entry name" value="HAMP domain-like"/>
    <property type="match status" value="1"/>
</dbReference>
<name>A0ABS8CIE4_9RHOB</name>
<keyword evidence="8 15" id="KW-0812">Transmembrane</keyword>
<keyword evidence="19" id="KW-1185">Reference proteome</keyword>
<comment type="caution">
    <text evidence="18">The sequence shown here is derived from an EMBL/GenBank/DDBJ whole genome shotgun (WGS) entry which is preliminary data.</text>
</comment>
<evidence type="ECO:0000256" key="12">
    <source>
        <dbReference type="ARBA" id="ARBA00022989"/>
    </source>
</evidence>
<evidence type="ECO:0000256" key="15">
    <source>
        <dbReference type="SAM" id="Phobius"/>
    </source>
</evidence>
<dbReference type="Pfam" id="PF00512">
    <property type="entry name" value="HisKA"/>
    <property type="match status" value="1"/>
</dbReference>
<dbReference type="PROSITE" id="PS50109">
    <property type="entry name" value="HIS_KIN"/>
    <property type="match status" value="1"/>
</dbReference>
<evidence type="ECO:0000256" key="5">
    <source>
        <dbReference type="ARBA" id="ARBA00022519"/>
    </source>
</evidence>
<evidence type="ECO:0000256" key="2">
    <source>
        <dbReference type="ARBA" id="ARBA00004429"/>
    </source>
</evidence>
<keyword evidence="12 15" id="KW-1133">Transmembrane helix</keyword>
<dbReference type="InterPro" id="IPR003660">
    <property type="entry name" value="HAMP_dom"/>
</dbReference>
<dbReference type="PROSITE" id="PS50885">
    <property type="entry name" value="HAMP"/>
    <property type="match status" value="1"/>
</dbReference>
<evidence type="ECO:0000256" key="14">
    <source>
        <dbReference type="ARBA" id="ARBA00023136"/>
    </source>
</evidence>
<dbReference type="InterPro" id="IPR036890">
    <property type="entry name" value="HATPase_C_sf"/>
</dbReference>
<evidence type="ECO:0000256" key="9">
    <source>
        <dbReference type="ARBA" id="ARBA00022741"/>
    </source>
</evidence>
<dbReference type="SUPFAM" id="SSF47384">
    <property type="entry name" value="Homodimeric domain of signal transducing histidine kinase"/>
    <property type="match status" value="1"/>
</dbReference>
<keyword evidence="6" id="KW-0597">Phosphoprotein</keyword>
<feature type="domain" description="HAMP" evidence="17">
    <location>
        <begin position="182"/>
        <end position="234"/>
    </location>
</feature>
<dbReference type="Gene3D" id="1.10.287.130">
    <property type="match status" value="1"/>
</dbReference>
<sequence>MPDSIAGRFALLLIGALLSSNLILASMLGRAGTAFDMAIRIERDLPRLTSLVKALELGDREAGLTLLGRWSTRYTHFSVDKEPLGRSQSRGDEALAAQVREILPYNPVQITTGGLVSAGEEGGAAMLGLSVQLGYGPRASEWLNLRVLPLPATRAWPQKWAFFLPFLASLVAVLIAGLWFLRQITRPLRQMTLAATAVGAGDHRLRLPESGPGELRQMAGAFNEMQRQISRFEADRQQMLASIGHDLRTPITSLRLRTELLGDDQQREPMIRTLDEMAVMAADITLFARDMQMAEPVQSIDLAALLGQICSERGLDFHAAEALHLKLRPVALRRAVSNLIDNAQRYAGHAEISLEASEGGAVIRVCDSGPGIPPGELAGITEPFRRGEASRNRQTGGYGLGLSIAGHIAGAHGGELRLSNRQPRGLCAELRLPLL</sequence>
<dbReference type="EMBL" id="JACDXX010000003">
    <property type="protein sequence ID" value="MCB5409148.1"/>
    <property type="molecule type" value="Genomic_DNA"/>
</dbReference>
<keyword evidence="11" id="KW-0067">ATP-binding</keyword>